<evidence type="ECO:0000256" key="1">
    <source>
        <dbReference type="ARBA" id="ARBA00004167"/>
    </source>
</evidence>
<name>A0AA88RDH6_9ASTE</name>
<evidence type="ECO:0000259" key="4">
    <source>
        <dbReference type="Pfam" id="PF13947"/>
    </source>
</evidence>
<keyword evidence="6" id="KW-1185">Reference proteome</keyword>
<evidence type="ECO:0000256" key="3">
    <source>
        <dbReference type="SAM" id="SignalP"/>
    </source>
</evidence>
<feature type="signal peptide" evidence="3">
    <location>
        <begin position="1"/>
        <end position="24"/>
    </location>
</feature>
<evidence type="ECO:0000313" key="6">
    <source>
        <dbReference type="Proteomes" id="UP001187471"/>
    </source>
</evidence>
<feature type="domain" description="Wall-associated receptor kinase galacturonan-binding" evidence="4">
    <location>
        <begin position="44"/>
        <end position="100"/>
    </location>
</feature>
<proteinExistence type="predicted"/>
<organism evidence="5 6">
    <name type="scientific">Escallonia rubra</name>
    <dbReference type="NCBI Taxonomy" id="112253"/>
    <lineage>
        <taxon>Eukaryota</taxon>
        <taxon>Viridiplantae</taxon>
        <taxon>Streptophyta</taxon>
        <taxon>Embryophyta</taxon>
        <taxon>Tracheophyta</taxon>
        <taxon>Spermatophyta</taxon>
        <taxon>Magnoliopsida</taxon>
        <taxon>eudicotyledons</taxon>
        <taxon>Gunneridae</taxon>
        <taxon>Pentapetalae</taxon>
        <taxon>asterids</taxon>
        <taxon>campanulids</taxon>
        <taxon>Escalloniales</taxon>
        <taxon>Escalloniaceae</taxon>
        <taxon>Escallonia</taxon>
    </lineage>
</organism>
<sequence>MLLQYITFQLIWLPLALIASTTTATATTATTSTANTTTITKPGCQQNCGNLTVPYPFGVGIGSGCSTDPWFDINCNTSFSPPKPFLNVGNLEVIHISDSEIRTKNFMASNCFDRTGLEDLLSYENNLALRNFTRHPWVNQHGHEESVGLMSEGEESDLYTIQINPYASVGDISGQYSLDSRMIHPISSPR</sequence>
<reference evidence="5" key="1">
    <citation type="submission" date="2022-12" db="EMBL/GenBank/DDBJ databases">
        <title>Draft genome assemblies for two species of Escallonia (Escalloniales).</title>
        <authorList>
            <person name="Chanderbali A."/>
            <person name="Dervinis C."/>
            <person name="Anghel I."/>
            <person name="Soltis D."/>
            <person name="Soltis P."/>
            <person name="Zapata F."/>
        </authorList>
    </citation>
    <scope>NUCLEOTIDE SEQUENCE</scope>
    <source>
        <strain evidence="5">UCBG92.1500</strain>
        <tissue evidence="5">Leaf</tissue>
    </source>
</reference>
<gene>
    <name evidence="5" type="ORF">RJ640_020056</name>
</gene>
<dbReference type="Pfam" id="PF13947">
    <property type="entry name" value="GUB_WAK_bind"/>
    <property type="match status" value="1"/>
</dbReference>
<comment type="caution">
    <text evidence="5">The sequence shown here is derived from an EMBL/GenBank/DDBJ whole genome shotgun (WGS) entry which is preliminary data.</text>
</comment>
<dbReference type="Proteomes" id="UP001187471">
    <property type="component" value="Unassembled WGS sequence"/>
</dbReference>
<comment type="subcellular location">
    <subcellularLocation>
        <location evidence="1">Membrane</location>
        <topology evidence="1">Single-pass membrane protein</topology>
    </subcellularLocation>
</comment>
<keyword evidence="2 3" id="KW-0732">Signal</keyword>
<evidence type="ECO:0000313" key="5">
    <source>
        <dbReference type="EMBL" id="KAK2980030.1"/>
    </source>
</evidence>
<dbReference type="EMBL" id="JAVXUO010001690">
    <property type="protein sequence ID" value="KAK2980030.1"/>
    <property type="molecule type" value="Genomic_DNA"/>
</dbReference>
<accession>A0AA88RDH6</accession>
<protein>
    <recommendedName>
        <fullName evidence="4">Wall-associated receptor kinase galacturonan-binding domain-containing protein</fullName>
    </recommendedName>
</protein>
<dbReference type="InterPro" id="IPR025287">
    <property type="entry name" value="WAK_GUB"/>
</dbReference>
<dbReference type="GO" id="GO:0030247">
    <property type="term" value="F:polysaccharide binding"/>
    <property type="evidence" value="ECO:0007669"/>
    <property type="project" value="InterPro"/>
</dbReference>
<dbReference type="AlphaFoldDB" id="A0AA88RDH6"/>
<evidence type="ECO:0000256" key="2">
    <source>
        <dbReference type="ARBA" id="ARBA00022729"/>
    </source>
</evidence>
<dbReference type="GO" id="GO:0016020">
    <property type="term" value="C:membrane"/>
    <property type="evidence" value="ECO:0007669"/>
    <property type="project" value="UniProtKB-SubCell"/>
</dbReference>
<feature type="chain" id="PRO_5041648308" description="Wall-associated receptor kinase galacturonan-binding domain-containing protein" evidence="3">
    <location>
        <begin position="25"/>
        <end position="190"/>
    </location>
</feature>
<dbReference type="PANTHER" id="PTHR33491">
    <property type="entry name" value="OSJNBA0016N04.9 PROTEIN"/>
    <property type="match status" value="1"/>
</dbReference>